<protein>
    <submittedName>
        <fullName evidence="8">Putative GTP-ase activating protein</fullName>
    </submittedName>
</protein>
<feature type="domain" description="Arf-GAP" evidence="7">
    <location>
        <begin position="4"/>
        <end position="128"/>
    </location>
</feature>
<dbReference type="EMBL" id="KV892163">
    <property type="protein sequence ID" value="OON21364.1"/>
    <property type="molecule type" value="Genomic_DNA"/>
</dbReference>
<keyword evidence="4" id="KW-0862">Zinc</keyword>
<evidence type="ECO:0000256" key="1">
    <source>
        <dbReference type="ARBA" id="ARBA00022723"/>
    </source>
</evidence>
<dbReference type="CDD" id="cd08838">
    <property type="entry name" value="ArfGap_AGFG"/>
    <property type="match status" value="1"/>
</dbReference>
<feature type="compositionally biased region" description="Pro residues" evidence="6">
    <location>
        <begin position="194"/>
        <end position="203"/>
    </location>
</feature>
<keyword evidence="9" id="KW-1185">Reference proteome</keyword>
<organism evidence="8 9">
    <name type="scientific">Opisthorchis viverrini</name>
    <name type="common">Southeast Asian liver fluke</name>
    <dbReference type="NCBI Taxonomy" id="6198"/>
    <lineage>
        <taxon>Eukaryota</taxon>
        <taxon>Metazoa</taxon>
        <taxon>Spiralia</taxon>
        <taxon>Lophotrochozoa</taxon>
        <taxon>Platyhelminthes</taxon>
        <taxon>Trematoda</taxon>
        <taxon>Digenea</taxon>
        <taxon>Opisthorchiida</taxon>
        <taxon>Opisthorchiata</taxon>
        <taxon>Opisthorchiidae</taxon>
        <taxon>Opisthorchis</taxon>
    </lineage>
</organism>
<dbReference type="PRINTS" id="PR00405">
    <property type="entry name" value="REVINTRACTNG"/>
</dbReference>
<keyword evidence="3 5" id="KW-0863">Zinc-finger</keyword>
<feature type="non-terminal residue" evidence="8">
    <location>
        <position position="518"/>
    </location>
</feature>
<accession>A0A1S8X3Q9</accession>
<dbReference type="PANTHER" id="PTHR46134">
    <property type="entry name" value="DRONGO, ISOFORM F"/>
    <property type="match status" value="1"/>
</dbReference>
<evidence type="ECO:0000256" key="2">
    <source>
        <dbReference type="ARBA" id="ARBA00022737"/>
    </source>
</evidence>
<dbReference type="SMART" id="SM00105">
    <property type="entry name" value="ArfGap"/>
    <property type="match status" value="1"/>
</dbReference>
<feature type="compositionally biased region" description="Low complexity" evidence="6">
    <location>
        <begin position="170"/>
        <end position="181"/>
    </location>
</feature>
<proteinExistence type="predicted"/>
<dbReference type="AlphaFoldDB" id="A0A1S8X3Q9"/>
<dbReference type="GO" id="GO:0008270">
    <property type="term" value="F:zinc ion binding"/>
    <property type="evidence" value="ECO:0007669"/>
    <property type="project" value="UniProtKB-KW"/>
</dbReference>
<evidence type="ECO:0000256" key="6">
    <source>
        <dbReference type="SAM" id="MobiDB-lite"/>
    </source>
</evidence>
<dbReference type="InterPro" id="IPR037278">
    <property type="entry name" value="ARFGAP/RecO"/>
</dbReference>
<dbReference type="Gene3D" id="1.10.220.150">
    <property type="entry name" value="Arf GTPase activating protein"/>
    <property type="match status" value="1"/>
</dbReference>
<dbReference type="Pfam" id="PF01412">
    <property type="entry name" value="ArfGap"/>
    <property type="match status" value="1"/>
</dbReference>
<reference evidence="8 9" key="1">
    <citation type="submission" date="2015-03" db="EMBL/GenBank/DDBJ databases">
        <title>Draft genome of the nematode, Opisthorchis viverrini.</title>
        <authorList>
            <person name="Mitreva M."/>
        </authorList>
    </citation>
    <scope>NUCLEOTIDE SEQUENCE [LARGE SCALE GENOMIC DNA]</scope>
    <source>
        <strain evidence="8">Khon Kaen</strain>
    </source>
</reference>
<dbReference type="InterPro" id="IPR038508">
    <property type="entry name" value="ArfGAP_dom_sf"/>
</dbReference>
<dbReference type="GO" id="GO:0005096">
    <property type="term" value="F:GTPase activator activity"/>
    <property type="evidence" value="ECO:0007669"/>
    <property type="project" value="InterPro"/>
</dbReference>
<sequence>MMQERNLKILRAMVAHEENRFCFDCHQRGPTYVNITVGSFVCTTCGGALRKYNHRVKSISMSNFSQSEMDFLRKRGNKACRKIYLALSDDQGFVEKELGDAARDEYLRQKYQMQKWYREPTVDLDTEAIQENQQILDRIDQGGSQQKCSRNPPTNAAAGLLLPSRQASVSSSSIGSTSSASLGPPVSANGLQTHPPPLSPPRSGPCSGVQLESSRSTLLVSSPKAVTTVEDPFAAFSVSSAPSGVTGTQDNFFADFPWGTAPSIPSPNTALTKPFSESACTTTFDVWTNAPLDSKRSGSVFPPATQTGDKYAALAELDGLLKNAVASSAPVRPESTTVFRFPGPSAPITSPSAPFALSSAFPTSTFSSTQMSQQSQNPFVAAVANTSSVPRQYSASNPFTSPVPPTPQSFGSPFTTAPISVPPLSAVVPTPRNPFFSDHQLRAQWPSNSTNPFSTAEKSGTSNGKSSYPWASHSSGVFNPSDGLSTNGVFPSTKTEAPCPNPQTVFDQSFSDFAPFGR</sequence>
<dbReference type="InterPro" id="IPR052248">
    <property type="entry name" value="Arf-GAP_FG-repeat_protein"/>
</dbReference>
<dbReference type="PROSITE" id="PS50115">
    <property type="entry name" value="ARFGAP"/>
    <property type="match status" value="1"/>
</dbReference>
<gene>
    <name evidence="8" type="ORF">X801_02742</name>
</gene>
<dbReference type="GO" id="GO:0016020">
    <property type="term" value="C:membrane"/>
    <property type="evidence" value="ECO:0007669"/>
    <property type="project" value="TreeGrafter"/>
</dbReference>
<dbReference type="GO" id="GO:0005737">
    <property type="term" value="C:cytoplasm"/>
    <property type="evidence" value="ECO:0007669"/>
    <property type="project" value="TreeGrafter"/>
</dbReference>
<feature type="region of interest" description="Disordered" evidence="6">
    <location>
        <begin position="170"/>
        <end position="214"/>
    </location>
</feature>
<evidence type="ECO:0000313" key="9">
    <source>
        <dbReference type="Proteomes" id="UP000243686"/>
    </source>
</evidence>
<evidence type="ECO:0000259" key="7">
    <source>
        <dbReference type="PROSITE" id="PS50115"/>
    </source>
</evidence>
<feature type="compositionally biased region" description="Polar residues" evidence="6">
    <location>
        <begin position="445"/>
        <end position="466"/>
    </location>
</feature>
<evidence type="ECO:0000256" key="4">
    <source>
        <dbReference type="ARBA" id="ARBA00022833"/>
    </source>
</evidence>
<evidence type="ECO:0000256" key="5">
    <source>
        <dbReference type="PROSITE-ProRule" id="PRU00288"/>
    </source>
</evidence>
<feature type="compositionally biased region" description="Polar residues" evidence="6">
    <location>
        <begin position="472"/>
        <end position="495"/>
    </location>
</feature>
<keyword evidence="2" id="KW-0677">Repeat</keyword>
<dbReference type="SUPFAM" id="SSF57863">
    <property type="entry name" value="ArfGap/RecO-like zinc finger"/>
    <property type="match status" value="1"/>
</dbReference>
<keyword evidence="1" id="KW-0479">Metal-binding</keyword>
<dbReference type="Proteomes" id="UP000243686">
    <property type="component" value="Unassembled WGS sequence"/>
</dbReference>
<name>A0A1S8X3Q9_OPIVI</name>
<feature type="region of interest" description="Disordered" evidence="6">
    <location>
        <begin position="443"/>
        <end position="518"/>
    </location>
</feature>
<dbReference type="InterPro" id="IPR001164">
    <property type="entry name" value="ArfGAP_dom"/>
</dbReference>
<dbReference type="PANTHER" id="PTHR46134:SF3">
    <property type="entry name" value="ARFGAP WITH FG REPEATS 1"/>
    <property type="match status" value="1"/>
</dbReference>
<feature type="compositionally biased region" description="Polar residues" evidence="6">
    <location>
        <begin position="502"/>
        <end position="511"/>
    </location>
</feature>
<evidence type="ECO:0000313" key="8">
    <source>
        <dbReference type="EMBL" id="OON21364.1"/>
    </source>
</evidence>
<evidence type="ECO:0000256" key="3">
    <source>
        <dbReference type="ARBA" id="ARBA00022771"/>
    </source>
</evidence>